<sequence length="641" mass="71339">MLRPFSTRSARILSRHVHVCNLSSSSSASSSHQPNSPVELDPSFQALLNDVDLSVLKHRARHGPASTSGSNSPRELEVIPVEHVPDTDYLTSEDLDSMEDRDEKDRRKSPAALFGSQRIGAVVIPFELQQTINRLISESDKPMLHADAERLFLDENGESAEWNVSFDKKYKSRRQAYLQAERDGTAFASVALPAHYSVLCSVIDHIKQRLGSEWKVNHVIDWGSGTGSGLWASTHSFQKSSSFSSSETLVETQLSQSAVLSYLGIDKRDGLVNIGKRLLKDINTGDTNVTWKRSFQGSEPIVRSENGEILALSAFLLSTLPSPVARKTLLKEIWESGADIIVLIDHSSKAGFEAISEAREFLLRKGRQQLDDPTLSDLVLKGSHVVAPCPHDGACPLYQAGSSKLICGFSQRLQRPDFVRKTKHSGIGHEDTGYSYVVIRRGVRPTRVHTKVGRIGEVGRRELEKPSRVQAPISELNPDGEQPHSIQEASIVGADSGDIPTPANEEITAALRAEAYSWPRLVFPPLKKSGHIIMDGCTHEGKIMRMTIPRSQGKQPFYDARKSSWGDIFPHEPKNRPQERYVPQGGKRQDGIPLKGADIGKRGNKDLRQPKRDIRALEDARHERRRLQKEDRKSKDAYYGD</sequence>
<reference evidence="10" key="1">
    <citation type="submission" date="2024-04" db="EMBL/GenBank/DDBJ databases">
        <authorList>
            <person name="Shaw F."/>
            <person name="Minotto A."/>
        </authorList>
    </citation>
    <scope>NUCLEOTIDE SEQUENCE [LARGE SCALE GENOMIC DNA]</scope>
</reference>
<feature type="region of interest" description="Disordered" evidence="8">
    <location>
        <begin position="551"/>
        <end position="641"/>
    </location>
</feature>
<name>A0ABP1CF62_9APHY</name>
<keyword evidence="3" id="KW-0809">Transit peptide</keyword>
<dbReference type="Pfam" id="PF09243">
    <property type="entry name" value="Rsm22"/>
    <property type="match status" value="2"/>
</dbReference>
<comment type="subcellular location">
    <subcellularLocation>
        <location evidence="1">Mitochondrion</location>
    </subcellularLocation>
</comment>
<proteinExistence type="predicted"/>
<dbReference type="EMBL" id="OZ037944">
    <property type="protein sequence ID" value="CAL1694263.1"/>
    <property type="molecule type" value="Genomic_DNA"/>
</dbReference>
<dbReference type="InterPro" id="IPR015324">
    <property type="entry name" value="Ribosomal_Rsm22-like"/>
</dbReference>
<keyword evidence="10" id="KW-1185">Reference proteome</keyword>
<comment type="function">
    <text evidence="7">Mitochondrial ribosome (mitoribosome) assembly factor. Binds at the interface of the head and body domains of the mitochondrial small ribosomal subunit (mt-SSU), occluding the mRNA channel and preventing compaction of the head domain towards the body. Probable inactive methyltransferase: retains the characteristic folding and ability to bind S-adenosyl-L-methionine, but it probably lost its methyltransferase activity.</text>
</comment>
<evidence type="ECO:0000256" key="6">
    <source>
        <dbReference type="ARBA" id="ARBA00023128"/>
    </source>
</evidence>
<dbReference type="PANTHER" id="PTHR13184:SF5">
    <property type="entry name" value="METHYLTRANSFERASE-LIKE PROTEIN 17, MITOCHONDRIAL"/>
    <property type="match status" value="1"/>
</dbReference>
<evidence type="ECO:0000256" key="8">
    <source>
        <dbReference type="SAM" id="MobiDB-lite"/>
    </source>
</evidence>
<feature type="compositionally biased region" description="Acidic residues" evidence="8">
    <location>
        <begin position="91"/>
        <end position="100"/>
    </location>
</feature>
<keyword evidence="4" id="KW-0408">Iron</keyword>
<evidence type="ECO:0000256" key="3">
    <source>
        <dbReference type="ARBA" id="ARBA00022946"/>
    </source>
</evidence>
<keyword evidence="6" id="KW-0496">Mitochondrion</keyword>
<evidence type="ECO:0000313" key="9">
    <source>
        <dbReference type="EMBL" id="CAL1694263.1"/>
    </source>
</evidence>
<evidence type="ECO:0000256" key="4">
    <source>
        <dbReference type="ARBA" id="ARBA00023004"/>
    </source>
</evidence>
<feature type="compositionally biased region" description="Basic and acidic residues" evidence="8">
    <location>
        <begin position="598"/>
        <end position="641"/>
    </location>
</feature>
<feature type="compositionally biased region" description="Basic and acidic residues" evidence="8">
    <location>
        <begin position="559"/>
        <end position="579"/>
    </location>
</feature>
<evidence type="ECO:0008006" key="11">
    <source>
        <dbReference type="Google" id="ProtNLM"/>
    </source>
</evidence>
<accession>A0ABP1CF62</accession>
<evidence type="ECO:0000256" key="5">
    <source>
        <dbReference type="ARBA" id="ARBA00023014"/>
    </source>
</evidence>
<evidence type="ECO:0000256" key="2">
    <source>
        <dbReference type="ARBA" id="ARBA00022723"/>
    </source>
</evidence>
<protein>
    <recommendedName>
        <fullName evidence="11">Rsm22-domain-containing protein</fullName>
    </recommendedName>
</protein>
<organism evidence="9 10">
    <name type="scientific">Somion occarium</name>
    <dbReference type="NCBI Taxonomy" id="3059160"/>
    <lineage>
        <taxon>Eukaryota</taxon>
        <taxon>Fungi</taxon>
        <taxon>Dikarya</taxon>
        <taxon>Basidiomycota</taxon>
        <taxon>Agaricomycotina</taxon>
        <taxon>Agaricomycetes</taxon>
        <taxon>Polyporales</taxon>
        <taxon>Cerrenaceae</taxon>
        <taxon>Somion</taxon>
    </lineage>
</organism>
<dbReference type="InterPro" id="IPR052571">
    <property type="entry name" value="Mt_RNA_Methyltransferase"/>
</dbReference>
<evidence type="ECO:0000256" key="7">
    <source>
        <dbReference type="ARBA" id="ARBA00045681"/>
    </source>
</evidence>
<keyword evidence="2" id="KW-0479">Metal-binding</keyword>
<dbReference type="PANTHER" id="PTHR13184">
    <property type="entry name" value="37S RIBOSOMAL PROTEIN S22"/>
    <property type="match status" value="1"/>
</dbReference>
<evidence type="ECO:0000313" key="10">
    <source>
        <dbReference type="Proteomes" id="UP001497453"/>
    </source>
</evidence>
<gene>
    <name evidence="9" type="ORF">GFSPODELE1_LOCUS224</name>
</gene>
<dbReference type="Proteomes" id="UP001497453">
    <property type="component" value="Chromosome 1"/>
</dbReference>
<keyword evidence="5" id="KW-0411">Iron-sulfur</keyword>
<feature type="region of interest" description="Disordered" evidence="8">
    <location>
        <begin position="59"/>
        <end position="109"/>
    </location>
</feature>
<evidence type="ECO:0000256" key="1">
    <source>
        <dbReference type="ARBA" id="ARBA00004173"/>
    </source>
</evidence>